<evidence type="ECO:0000256" key="1">
    <source>
        <dbReference type="SAM" id="MobiDB-lite"/>
    </source>
</evidence>
<evidence type="ECO:0000313" key="6">
    <source>
        <dbReference type="Proteomes" id="UP000663870"/>
    </source>
</evidence>
<dbReference type="InterPro" id="IPR046426">
    <property type="entry name" value="DAXX_histone-bd_sf"/>
</dbReference>
<comment type="caution">
    <text evidence="3">The sequence shown here is derived from an EMBL/GenBank/DDBJ whole genome shotgun (WGS) entry which is preliminary data.</text>
</comment>
<evidence type="ECO:0000313" key="3">
    <source>
        <dbReference type="EMBL" id="CAF0730130.1"/>
    </source>
</evidence>
<dbReference type="GO" id="GO:0042393">
    <property type="term" value="F:histone binding"/>
    <property type="evidence" value="ECO:0007669"/>
    <property type="project" value="InterPro"/>
</dbReference>
<dbReference type="PANTHER" id="PTHR12766">
    <property type="entry name" value="DEATH DOMAIN-ASSOCIATED PROTEIN 6 DAXX"/>
    <property type="match status" value="1"/>
</dbReference>
<dbReference type="GO" id="GO:0003714">
    <property type="term" value="F:transcription corepressor activity"/>
    <property type="evidence" value="ECO:0007669"/>
    <property type="project" value="TreeGrafter"/>
</dbReference>
<dbReference type="Pfam" id="PF20920">
    <property type="entry name" value="DAXX_hist_bd"/>
    <property type="match status" value="1"/>
</dbReference>
<dbReference type="GO" id="GO:0003713">
    <property type="term" value="F:transcription coactivator activity"/>
    <property type="evidence" value="ECO:0007669"/>
    <property type="project" value="TreeGrafter"/>
</dbReference>
<keyword evidence="6" id="KW-1185">Reference proteome</keyword>
<evidence type="ECO:0000259" key="2">
    <source>
        <dbReference type="Pfam" id="PF20920"/>
    </source>
</evidence>
<dbReference type="GO" id="GO:0016605">
    <property type="term" value="C:PML body"/>
    <property type="evidence" value="ECO:0007669"/>
    <property type="project" value="TreeGrafter"/>
</dbReference>
<feature type="region of interest" description="Disordered" evidence="1">
    <location>
        <begin position="405"/>
        <end position="429"/>
    </location>
</feature>
<dbReference type="Proteomes" id="UP000663870">
    <property type="component" value="Unassembled WGS sequence"/>
</dbReference>
<feature type="compositionally biased region" description="Acidic residues" evidence="1">
    <location>
        <begin position="408"/>
        <end position="428"/>
    </location>
</feature>
<protein>
    <recommendedName>
        <fullName evidence="2">Daxx histone-binding domain-containing protein</fullName>
    </recommendedName>
</protein>
<evidence type="ECO:0000313" key="5">
    <source>
        <dbReference type="Proteomes" id="UP000663854"/>
    </source>
</evidence>
<reference evidence="3" key="1">
    <citation type="submission" date="2021-02" db="EMBL/GenBank/DDBJ databases">
        <authorList>
            <person name="Nowell W R."/>
        </authorList>
    </citation>
    <scope>NUCLEOTIDE SEQUENCE</scope>
</reference>
<evidence type="ECO:0000313" key="4">
    <source>
        <dbReference type="EMBL" id="CAF0731198.1"/>
    </source>
</evidence>
<dbReference type="Proteomes" id="UP000663854">
    <property type="component" value="Unassembled WGS sequence"/>
</dbReference>
<organism evidence="3 5">
    <name type="scientific">Rotaria sordida</name>
    <dbReference type="NCBI Taxonomy" id="392033"/>
    <lineage>
        <taxon>Eukaryota</taxon>
        <taxon>Metazoa</taxon>
        <taxon>Spiralia</taxon>
        <taxon>Gnathifera</taxon>
        <taxon>Rotifera</taxon>
        <taxon>Eurotatoria</taxon>
        <taxon>Bdelloidea</taxon>
        <taxon>Philodinida</taxon>
        <taxon>Philodinidae</taxon>
        <taxon>Rotaria</taxon>
    </lineage>
</organism>
<dbReference type="AlphaFoldDB" id="A0A813N0Z9"/>
<dbReference type="Gene3D" id="1.20.58.2170">
    <property type="match status" value="1"/>
</dbReference>
<name>A0A813N0Z9_9BILA</name>
<dbReference type="EMBL" id="CAJNOH010000004">
    <property type="protein sequence ID" value="CAF0730130.1"/>
    <property type="molecule type" value="Genomic_DNA"/>
</dbReference>
<dbReference type="InterPro" id="IPR046378">
    <property type="entry name" value="DAXX_histone-bd"/>
</dbReference>
<dbReference type="EMBL" id="CAJNOL010000005">
    <property type="protein sequence ID" value="CAF0731198.1"/>
    <property type="molecule type" value="Genomic_DNA"/>
</dbReference>
<feature type="region of interest" description="Disordered" evidence="1">
    <location>
        <begin position="572"/>
        <end position="597"/>
    </location>
</feature>
<gene>
    <name evidence="4" type="ORF">JXQ802_LOCUS510</name>
    <name evidence="3" type="ORF">PYM288_LOCUS889</name>
</gene>
<proteinExistence type="predicted"/>
<dbReference type="PANTHER" id="PTHR12766:SF7">
    <property type="entry name" value="DEATH DOMAIN-ASSOCIATED PROTEIN 6"/>
    <property type="match status" value="1"/>
</dbReference>
<feature type="domain" description="Daxx histone-binding" evidence="2">
    <location>
        <begin position="308"/>
        <end position="394"/>
    </location>
</feature>
<accession>A0A813N0Z9</accession>
<dbReference type="GO" id="GO:0050681">
    <property type="term" value="F:nuclear androgen receptor binding"/>
    <property type="evidence" value="ECO:0007669"/>
    <property type="project" value="TreeGrafter"/>
</dbReference>
<sequence length="604" mass="68941">MTDDIFDNIKIQFEQFLSLVGNVLVHEKEINIIQNKLRRHFNITSSCYLCSTDFQSLLKNIHTVFTKNDKSTKYFTLLASFDEQLKRHNVKLLRSHRSSKEPSNPTRSIESVKPISSTNEKIGIISSKSSTTTSFTSSLSTNNESSISTSAVEQTIEQLHNLCNNVALELNESQLLTTSQELKITTDPMSTSEYKIARKKKINKLERRLRSLSKTIRELEGKDMSLDEMKHCDLYAVESNLKKRAYEIYIKLTELKSQSSSTERILDQPVTLTESEIDHPLINKALEDMVNRTKYLPSFNDVLNTVEKTNDKYKLNLSADFRKNFAEKSFKIIGKKIKNRRMADFNDIMNSRLPEDFNIEQNDPALINVEIEKALLENEREAIIKTEKILDEFSQIDPNLEPEVTIESSEESNIENDEEEKCEEEEGVESASEVIVALSENKPDEMQYDIVDILPPFSSESSSPAEPVVTETINNEDPVEATVEISLNDRTLTILSTASIPLTRAARDSFASIIQKSESEPYITLDENDIQESQSIAFIQEHKVQTIIPRRRQHIATDETLNNRYKTRLTNNDSSVSQKRISPKDVESSKSKNPKIHSEIVIVD</sequence>